<dbReference type="PANTHER" id="PTHR43712">
    <property type="entry name" value="PUTATIVE (AFU_ORTHOLOGUE AFUA_4G14580)-RELATED"/>
    <property type="match status" value="1"/>
</dbReference>
<dbReference type="InterPro" id="IPR036390">
    <property type="entry name" value="WH_DNA-bd_sf"/>
</dbReference>
<dbReference type="Gene3D" id="1.10.10.10">
    <property type="entry name" value="Winged helix-like DNA-binding domain superfamily/Winged helix DNA-binding domain"/>
    <property type="match status" value="1"/>
</dbReference>
<reference evidence="5" key="1">
    <citation type="submission" date="2023-10" db="EMBL/GenBank/DDBJ databases">
        <authorList>
            <person name="Hackl T."/>
        </authorList>
    </citation>
    <scope>NUCLEOTIDE SEQUENCE</scope>
</reference>
<keyword evidence="3" id="KW-0949">S-adenosyl-L-methionine</keyword>
<comment type="caution">
    <text evidence="5">The sequence shown here is derived from an EMBL/GenBank/DDBJ whole genome shotgun (WGS) entry which is preliminary data.</text>
</comment>
<evidence type="ECO:0000313" key="5">
    <source>
        <dbReference type="EMBL" id="CAJ2510507.1"/>
    </source>
</evidence>
<dbReference type="PROSITE" id="PS51683">
    <property type="entry name" value="SAM_OMT_II"/>
    <property type="match status" value="1"/>
</dbReference>
<proteinExistence type="predicted"/>
<dbReference type="InterPro" id="IPR036388">
    <property type="entry name" value="WH-like_DNA-bd_sf"/>
</dbReference>
<dbReference type="EMBL" id="CAUWAG010000016">
    <property type="protein sequence ID" value="CAJ2510507.1"/>
    <property type="molecule type" value="Genomic_DNA"/>
</dbReference>
<evidence type="ECO:0000256" key="3">
    <source>
        <dbReference type="ARBA" id="ARBA00022691"/>
    </source>
</evidence>
<dbReference type="Pfam" id="PF00891">
    <property type="entry name" value="Methyltransf_2"/>
    <property type="match status" value="1"/>
</dbReference>
<evidence type="ECO:0000256" key="2">
    <source>
        <dbReference type="ARBA" id="ARBA00022679"/>
    </source>
</evidence>
<keyword evidence="1" id="KW-0489">Methyltransferase</keyword>
<dbReference type="GO" id="GO:0008171">
    <property type="term" value="F:O-methyltransferase activity"/>
    <property type="evidence" value="ECO:0007669"/>
    <property type="project" value="InterPro"/>
</dbReference>
<keyword evidence="2" id="KW-0808">Transferase</keyword>
<dbReference type="SUPFAM" id="SSF53335">
    <property type="entry name" value="S-adenosyl-L-methionine-dependent methyltransferases"/>
    <property type="match status" value="1"/>
</dbReference>
<name>A0AAI8VSZ1_9PEZI</name>
<evidence type="ECO:0000259" key="4">
    <source>
        <dbReference type="Pfam" id="PF00891"/>
    </source>
</evidence>
<evidence type="ECO:0000256" key="1">
    <source>
        <dbReference type="ARBA" id="ARBA00022603"/>
    </source>
</evidence>
<dbReference type="AlphaFoldDB" id="A0AAI8VSZ1"/>
<dbReference type="PANTHER" id="PTHR43712:SF17">
    <property type="entry name" value="O-METHYLTRANSFERASE"/>
    <property type="match status" value="1"/>
</dbReference>
<organism evidence="5 6">
    <name type="scientific">Anthostomella pinea</name>
    <dbReference type="NCBI Taxonomy" id="933095"/>
    <lineage>
        <taxon>Eukaryota</taxon>
        <taxon>Fungi</taxon>
        <taxon>Dikarya</taxon>
        <taxon>Ascomycota</taxon>
        <taxon>Pezizomycotina</taxon>
        <taxon>Sordariomycetes</taxon>
        <taxon>Xylariomycetidae</taxon>
        <taxon>Xylariales</taxon>
        <taxon>Xylariaceae</taxon>
        <taxon>Anthostomella</taxon>
    </lineage>
</organism>
<keyword evidence="6" id="KW-1185">Reference proteome</keyword>
<sequence length="374" mass="40846">MSEGKSNGNVPDISIALKPCDLSSVGTHAEKISKLASNISEGDDTTRIELVETARKLVRALETPRETMIKHCWAQPAAMTALTVGVDVGLFRVMAKDNGSSKKASELAKAVGVDIPVIARLLRHLGAMGYVIETGVDEYRPTDFTNSLCIPIIAAGYPVLSGGLLSALNQFSDFLGKTEYKTPQSMSDGPLQYAYNTKLNMFEHLQWMDEDFFPVKELIDGADTSDGSAFLVDIGGSTGHDIEEFLQKHPNAPGRLILEDLPVVIGQIESLDEKIERVPHDFYTEQPVCMKVLARITEAMKPGYSKLLINENVIPGRNAAWEATGLDILMMTLLAAKERTEQDWHDLLGAAGLKINKIWTVANGTESLIECELA</sequence>
<dbReference type="Gene3D" id="3.40.50.150">
    <property type="entry name" value="Vaccinia Virus protein VP39"/>
    <property type="match status" value="1"/>
</dbReference>
<feature type="domain" description="O-methyltransferase C-terminal" evidence="4">
    <location>
        <begin position="276"/>
        <end position="353"/>
    </location>
</feature>
<dbReference type="GO" id="GO:0032259">
    <property type="term" value="P:methylation"/>
    <property type="evidence" value="ECO:0007669"/>
    <property type="project" value="UniProtKB-KW"/>
</dbReference>
<evidence type="ECO:0000313" key="6">
    <source>
        <dbReference type="Proteomes" id="UP001295740"/>
    </source>
</evidence>
<dbReference type="InterPro" id="IPR001077">
    <property type="entry name" value="COMT_C"/>
</dbReference>
<gene>
    <name evidence="5" type="ORF">KHLLAP_LOCUS10975</name>
</gene>
<accession>A0AAI8VSZ1</accession>
<dbReference type="InterPro" id="IPR029063">
    <property type="entry name" value="SAM-dependent_MTases_sf"/>
</dbReference>
<dbReference type="SUPFAM" id="SSF46785">
    <property type="entry name" value="Winged helix' DNA-binding domain"/>
    <property type="match status" value="1"/>
</dbReference>
<protein>
    <submittedName>
        <fullName evidence="5">Uu.00g133160.m01.CDS01</fullName>
    </submittedName>
</protein>
<dbReference type="InterPro" id="IPR016461">
    <property type="entry name" value="COMT-like"/>
</dbReference>
<dbReference type="Proteomes" id="UP001295740">
    <property type="component" value="Unassembled WGS sequence"/>
</dbReference>